<evidence type="ECO:0000256" key="1">
    <source>
        <dbReference type="SAM" id="MobiDB-lite"/>
    </source>
</evidence>
<dbReference type="EMBL" id="JAVREJ010000026">
    <property type="protein sequence ID" value="MDT0353100.1"/>
    <property type="molecule type" value="Genomic_DNA"/>
</dbReference>
<reference evidence="3" key="1">
    <citation type="submission" date="2023-07" db="EMBL/GenBank/DDBJ databases">
        <title>30 novel species of actinomycetes from the DSMZ collection.</title>
        <authorList>
            <person name="Nouioui I."/>
        </authorList>
    </citation>
    <scope>NUCLEOTIDE SEQUENCE [LARGE SCALE GENOMIC DNA]</scope>
    <source>
        <strain evidence="3">DSM 45834</strain>
    </source>
</reference>
<dbReference type="RefSeq" id="WP_311559613.1">
    <property type="nucleotide sequence ID" value="NZ_JAVREJ010000026.1"/>
</dbReference>
<accession>A0ABU2NGL3</accession>
<feature type="compositionally biased region" description="Basic and acidic residues" evidence="1">
    <location>
        <begin position="24"/>
        <end position="35"/>
    </location>
</feature>
<comment type="caution">
    <text evidence="2">The sequence shown here is derived from an EMBL/GenBank/DDBJ whole genome shotgun (WGS) entry which is preliminary data.</text>
</comment>
<feature type="region of interest" description="Disordered" evidence="1">
    <location>
        <begin position="176"/>
        <end position="210"/>
    </location>
</feature>
<proteinExistence type="predicted"/>
<feature type="region of interest" description="Disordered" evidence="1">
    <location>
        <begin position="1"/>
        <end position="36"/>
    </location>
</feature>
<name>A0ABU2NGL3_9PSEU</name>
<sequence>METRPRTDEEPAVGPGGGQGEAAFDQRPDLGDQGHDAGALALGAFVDQPAGRGGGLAADGPEPALGVDVDCAAAGDLADAGGGGGGEHDDVAPAAVLVGRAGDEGVGEGLQRAPVGQGEAARVVELVLDALVLVLPAADAGGIAIDDAVAQRLFHDAYEHGQGVLDRGAARAIGDPAGDSAVDLSGSDEPGGEVSQRRDDPVAPASQIGDGRLGFQPAKGELECRFAVVREGLGEPVRVETLFRGVGQFGEPVECGLPVGEAA</sequence>
<dbReference type="Proteomes" id="UP001183202">
    <property type="component" value="Unassembled WGS sequence"/>
</dbReference>
<keyword evidence="3" id="KW-1185">Reference proteome</keyword>
<gene>
    <name evidence="2" type="ORF">RM445_26660</name>
</gene>
<evidence type="ECO:0000313" key="2">
    <source>
        <dbReference type="EMBL" id="MDT0353100.1"/>
    </source>
</evidence>
<organism evidence="2 3">
    <name type="scientific">Pseudonocardia charpentierae</name>
    <dbReference type="NCBI Taxonomy" id="3075545"/>
    <lineage>
        <taxon>Bacteria</taxon>
        <taxon>Bacillati</taxon>
        <taxon>Actinomycetota</taxon>
        <taxon>Actinomycetes</taxon>
        <taxon>Pseudonocardiales</taxon>
        <taxon>Pseudonocardiaceae</taxon>
        <taxon>Pseudonocardia</taxon>
    </lineage>
</organism>
<protein>
    <submittedName>
        <fullName evidence="2">Uncharacterized protein</fullName>
    </submittedName>
</protein>
<evidence type="ECO:0000313" key="3">
    <source>
        <dbReference type="Proteomes" id="UP001183202"/>
    </source>
</evidence>